<reference evidence="4" key="1">
    <citation type="submission" date="2025-04" db="UniProtKB">
        <authorList>
            <consortium name="RefSeq"/>
        </authorList>
    </citation>
    <scope>IDENTIFICATION</scope>
    <source>
        <tissue evidence="5">Thorax and Abdomen</tissue>
        <tissue evidence="4">Whole body</tissue>
    </source>
</reference>
<organism evidence="3 4">
    <name type="scientific">Neodiprion lecontei</name>
    <name type="common">Redheaded pine sawfly</name>
    <dbReference type="NCBI Taxonomy" id="441921"/>
    <lineage>
        <taxon>Eukaryota</taxon>
        <taxon>Metazoa</taxon>
        <taxon>Ecdysozoa</taxon>
        <taxon>Arthropoda</taxon>
        <taxon>Hexapoda</taxon>
        <taxon>Insecta</taxon>
        <taxon>Pterygota</taxon>
        <taxon>Neoptera</taxon>
        <taxon>Endopterygota</taxon>
        <taxon>Hymenoptera</taxon>
        <taxon>Tenthredinoidea</taxon>
        <taxon>Diprionidae</taxon>
        <taxon>Diprioninae</taxon>
        <taxon>Neodiprion</taxon>
    </lineage>
</organism>
<dbReference type="PANTHER" id="PTHR23088:SF27">
    <property type="entry name" value="DEAMINATED GLUTATHIONE AMIDASE"/>
    <property type="match status" value="1"/>
</dbReference>
<dbReference type="AlphaFoldDB" id="A0A6J0B6N4"/>
<dbReference type="Gene3D" id="3.60.110.10">
    <property type="entry name" value="Carbon-nitrogen hydrolase"/>
    <property type="match status" value="1"/>
</dbReference>
<feature type="domain" description="CN hydrolase" evidence="2">
    <location>
        <begin position="33"/>
        <end position="284"/>
    </location>
</feature>
<dbReference type="RefSeq" id="XP_015510694.1">
    <property type="nucleotide sequence ID" value="XM_015655208.1"/>
</dbReference>
<dbReference type="CTD" id="38029"/>
<dbReference type="PROSITE" id="PS50263">
    <property type="entry name" value="CN_HYDROLASE"/>
    <property type="match status" value="1"/>
</dbReference>
<dbReference type="Pfam" id="PF00795">
    <property type="entry name" value="CN_hydrolase"/>
    <property type="match status" value="1"/>
</dbReference>
<dbReference type="FunCoup" id="A0A6J0B6N4">
    <property type="interactions" value="616"/>
</dbReference>
<dbReference type="InterPro" id="IPR036526">
    <property type="entry name" value="C-N_Hydrolase_sf"/>
</dbReference>
<sequence length="315" mass="35218">MIRSLILPLPSLCQFTCNSSIFVATRALSTMSTRLVAVCQMTSTGDREKNFEVVSSLVSQAKGNNACIAMFPEACDYLADNKKDIVAMAEPLDGELMRRYKCLAQTHDIYLSLGGIHEKSAENRDKIYNSHVLINNRGEMVAVYRKIHLFDMDNPETGVRLMESDYVDRGGEILPPVQTPAGLMGLSICYDMRFPEISLSLRKMGAQILTFPSAFTYQTGAAHWEVILRARAIESQCYVIAAAQTGAHNKKRVSWGHAMIVDPWGTVIAQCAERTGIAVAEIDLDLLDKIRKNMPCDKHRRTDLYPELKPLEQLK</sequence>
<dbReference type="FunFam" id="3.60.110.10:FF:000005">
    <property type="entry name" value="nitrilase homolog 1 isoform X1"/>
    <property type="match status" value="1"/>
</dbReference>
<name>A0A6J0B6N4_NEOLC</name>
<evidence type="ECO:0000256" key="1">
    <source>
        <dbReference type="ARBA" id="ARBA00022801"/>
    </source>
</evidence>
<evidence type="ECO:0000259" key="2">
    <source>
        <dbReference type="PROSITE" id="PS50263"/>
    </source>
</evidence>
<dbReference type="KEGG" id="nlo:107217615"/>
<dbReference type="SUPFAM" id="SSF56317">
    <property type="entry name" value="Carbon-nitrogen hydrolase"/>
    <property type="match status" value="1"/>
</dbReference>
<dbReference type="PANTHER" id="PTHR23088">
    <property type="entry name" value="NITRILASE-RELATED"/>
    <property type="match status" value="1"/>
</dbReference>
<dbReference type="InterPro" id="IPR001110">
    <property type="entry name" value="UPF0012_CS"/>
</dbReference>
<dbReference type="PROSITE" id="PS01227">
    <property type="entry name" value="UPF0012"/>
    <property type="match status" value="1"/>
</dbReference>
<dbReference type="InParanoid" id="A0A6J0B6N4"/>
<dbReference type="InterPro" id="IPR003010">
    <property type="entry name" value="C-N_Hydrolase"/>
</dbReference>
<protein>
    <submittedName>
        <fullName evidence="5">Deaminated glutathione amidase isoform X1</fullName>
    </submittedName>
    <submittedName>
        <fullName evidence="4">Nitrilase homolog 1 isoform X1</fullName>
    </submittedName>
</protein>
<keyword evidence="1" id="KW-0378">Hydrolase</keyword>
<dbReference type="GO" id="GO:0047710">
    <property type="term" value="F:bis(5'-adenosyl)-triphosphatase activity"/>
    <property type="evidence" value="ECO:0007669"/>
    <property type="project" value="TreeGrafter"/>
</dbReference>
<keyword evidence="3" id="KW-1185">Reference proteome</keyword>
<dbReference type="GO" id="GO:0016811">
    <property type="term" value="F:hydrolase activity, acting on carbon-nitrogen (but not peptide) bonds, in linear amides"/>
    <property type="evidence" value="ECO:0007669"/>
    <property type="project" value="InterPro"/>
</dbReference>
<evidence type="ECO:0000313" key="3">
    <source>
        <dbReference type="Proteomes" id="UP000829291"/>
    </source>
</evidence>
<accession>A0A6J0B6N4</accession>
<evidence type="ECO:0000313" key="5">
    <source>
        <dbReference type="RefSeq" id="XP_046597527.1"/>
    </source>
</evidence>
<evidence type="ECO:0000313" key="4">
    <source>
        <dbReference type="RefSeq" id="XP_015510694.1"/>
    </source>
</evidence>
<dbReference type="RefSeq" id="XP_046597527.1">
    <property type="nucleotide sequence ID" value="XM_046741571.1"/>
</dbReference>
<gene>
    <name evidence="4 5" type="primary">LOC107217615</name>
</gene>
<dbReference type="GO" id="GO:0006139">
    <property type="term" value="P:nucleobase-containing compound metabolic process"/>
    <property type="evidence" value="ECO:0007669"/>
    <property type="project" value="TreeGrafter"/>
</dbReference>
<dbReference type="OrthoDB" id="680339at2759"/>
<dbReference type="InterPro" id="IPR045254">
    <property type="entry name" value="Nit1/2_C-N_Hydrolase"/>
</dbReference>
<proteinExistence type="predicted"/>
<dbReference type="Proteomes" id="UP000829291">
    <property type="component" value="Chromosome 5"/>
</dbReference>
<dbReference type="GeneID" id="107217615"/>
<dbReference type="CDD" id="cd07572">
    <property type="entry name" value="nit"/>
    <property type="match status" value="1"/>
</dbReference>